<evidence type="ECO:0000256" key="7">
    <source>
        <dbReference type="ARBA" id="ARBA00023002"/>
    </source>
</evidence>
<sequence>MLVHDLIGIGFGPSNIALAIALEEARPAAPATKSLFIEQQPGFAWHPDMMLGDAHMQIAFLKDLATLRNPTSRYTFVNYLHEKQRLQDFINLKTFYPSRHEFSDYFAWAASRFAEQVAYGESVVDVRPEVRGDNVELLRIRSRDQAGRFSERLTRNLVLSIGGTPRIPPVFQHCASDDRVFHTHHYLRSIQANAHATRIALIGGGQSAAEIFLDLHGRANAPQVDLIMRARALKPADSSPYVNEVFNSEFVDHVFSQPAEARDAMLAEFRHTNYACPDPALIDQIFKIFYEQRVRGDARHQFLRRHDVIRARAAEDGVHLTLFDQNTSREVTQRYDAVVLATGYERVSHRTMLAGLAPYSEGFEVDRGYRLKTVNGFKPAVYLQGSNEPTHGLSDTLLSVTSVRGGEIAEGVLAAVRAGRTF</sequence>
<comment type="caution">
    <text evidence="8">The sequence shown here is derived from an EMBL/GenBank/DDBJ whole genome shotgun (WGS) entry which is preliminary data.</text>
</comment>
<dbReference type="AlphaFoldDB" id="A0A7Y9IXV5"/>
<dbReference type="Gene3D" id="3.50.50.60">
    <property type="entry name" value="FAD/NAD(P)-binding domain"/>
    <property type="match status" value="1"/>
</dbReference>
<evidence type="ECO:0000256" key="3">
    <source>
        <dbReference type="ARBA" id="ARBA00007588"/>
    </source>
</evidence>
<dbReference type="EC" id="1.13.12.-" evidence="8"/>
<accession>A0A7Y9IXV5</accession>
<comment type="pathway">
    <text evidence="2">Siderophore biosynthesis.</text>
</comment>
<keyword evidence="9" id="KW-1185">Reference proteome</keyword>
<name>A0A7Y9IXV5_9BURK</name>
<organism evidence="8 9">
    <name type="scientific">Pigmentiphaga litoralis</name>
    <dbReference type="NCBI Taxonomy" id="516702"/>
    <lineage>
        <taxon>Bacteria</taxon>
        <taxon>Pseudomonadati</taxon>
        <taxon>Pseudomonadota</taxon>
        <taxon>Betaproteobacteria</taxon>
        <taxon>Burkholderiales</taxon>
        <taxon>Alcaligenaceae</taxon>
        <taxon>Pigmentiphaga</taxon>
    </lineage>
</organism>
<gene>
    <name evidence="8" type="ORF">FHW18_004413</name>
</gene>
<evidence type="ECO:0000313" key="9">
    <source>
        <dbReference type="Proteomes" id="UP000542125"/>
    </source>
</evidence>
<dbReference type="PANTHER" id="PTHR42802">
    <property type="entry name" value="MONOOXYGENASE"/>
    <property type="match status" value="1"/>
</dbReference>
<evidence type="ECO:0000256" key="1">
    <source>
        <dbReference type="ARBA" id="ARBA00001974"/>
    </source>
</evidence>
<proteinExistence type="inferred from homology"/>
<evidence type="ECO:0000313" key="8">
    <source>
        <dbReference type="EMBL" id="NYE85106.1"/>
    </source>
</evidence>
<evidence type="ECO:0000256" key="6">
    <source>
        <dbReference type="ARBA" id="ARBA00022857"/>
    </source>
</evidence>
<dbReference type="InterPro" id="IPR036188">
    <property type="entry name" value="FAD/NAD-bd_sf"/>
</dbReference>
<comment type="cofactor">
    <cofactor evidence="1">
        <name>FAD</name>
        <dbReference type="ChEBI" id="CHEBI:57692"/>
    </cofactor>
</comment>
<dbReference type="Proteomes" id="UP000542125">
    <property type="component" value="Unassembled WGS sequence"/>
</dbReference>
<keyword evidence="6" id="KW-0521">NADP</keyword>
<keyword evidence="4" id="KW-0285">Flavoprotein</keyword>
<evidence type="ECO:0000256" key="4">
    <source>
        <dbReference type="ARBA" id="ARBA00022630"/>
    </source>
</evidence>
<dbReference type="GO" id="GO:0016491">
    <property type="term" value="F:oxidoreductase activity"/>
    <property type="evidence" value="ECO:0007669"/>
    <property type="project" value="UniProtKB-KW"/>
</dbReference>
<reference evidence="8 9" key="1">
    <citation type="submission" date="2020-07" db="EMBL/GenBank/DDBJ databases">
        <title>Genomic Encyclopedia of Type Strains, Phase IV (KMG-V): Genome sequencing to study the core and pangenomes of soil and plant-associated prokaryotes.</title>
        <authorList>
            <person name="Whitman W."/>
        </authorList>
    </citation>
    <scope>NUCLEOTIDE SEQUENCE [LARGE SCALE GENOMIC DNA]</scope>
    <source>
        <strain evidence="8 9">SAS40</strain>
    </source>
</reference>
<dbReference type="Pfam" id="PF13434">
    <property type="entry name" value="Lys_Orn_oxgnase"/>
    <property type="match status" value="1"/>
</dbReference>
<evidence type="ECO:0000256" key="2">
    <source>
        <dbReference type="ARBA" id="ARBA00004924"/>
    </source>
</evidence>
<dbReference type="PANTHER" id="PTHR42802:SF1">
    <property type="entry name" value="L-ORNITHINE N(5)-MONOOXYGENASE"/>
    <property type="match status" value="1"/>
</dbReference>
<dbReference type="PRINTS" id="PR00368">
    <property type="entry name" value="FADPNR"/>
</dbReference>
<keyword evidence="5" id="KW-0274">FAD</keyword>
<dbReference type="GO" id="GO:0006879">
    <property type="term" value="P:intracellular iron ion homeostasis"/>
    <property type="evidence" value="ECO:0007669"/>
    <property type="project" value="TreeGrafter"/>
</dbReference>
<keyword evidence="7 8" id="KW-0560">Oxidoreductase</keyword>
<evidence type="ECO:0000256" key="5">
    <source>
        <dbReference type="ARBA" id="ARBA00022827"/>
    </source>
</evidence>
<comment type="similarity">
    <text evidence="3">Belongs to the lysine N(6)-hydroxylase/L-ornithine N(5)-oxygenase family.</text>
</comment>
<protein>
    <submittedName>
        <fullName evidence="8">L-ornithine N5-oxygenase</fullName>
        <ecNumber evidence="8">1.13.12.-</ecNumber>
    </submittedName>
</protein>
<dbReference type="RefSeq" id="WP_179589112.1">
    <property type="nucleotide sequence ID" value="NZ_JACBYR010000002.1"/>
</dbReference>
<dbReference type="EMBL" id="JACBYR010000002">
    <property type="protein sequence ID" value="NYE85106.1"/>
    <property type="molecule type" value="Genomic_DNA"/>
</dbReference>
<dbReference type="InterPro" id="IPR025700">
    <property type="entry name" value="Lys/Orn_oxygenase"/>
</dbReference>
<dbReference type="SUPFAM" id="SSF51905">
    <property type="entry name" value="FAD/NAD(P)-binding domain"/>
    <property type="match status" value="2"/>
</dbReference>